<dbReference type="OrthoDB" id="9805030at2"/>
<dbReference type="UniPathway" id="UPA00588">
    <property type="reaction ID" value="UER00649"/>
</dbReference>
<dbReference type="RefSeq" id="WP_002701519.1">
    <property type="nucleotide sequence ID" value="NZ_AAWS01000038.1"/>
</dbReference>
<feature type="binding site" evidence="5">
    <location>
        <position position="134"/>
    </location>
    <ligand>
        <name>AMP</name>
        <dbReference type="ChEBI" id="CHEBI:456215"/>
    </ligand>
</feature>
<feature type="binding site" evidence="5">
    <location>
        <position position="32"/>
    </location>
    <ligand>
        <name>AMP</name>
        <dbReference type="ChEBI" id="CHEBI:456215"/>
    </ligand>
</feature>
<dbReference type="HAMAP" id="MF_00235">
    <property type="entry name" value="Adenylate_kinase_Adk"/>
    <property type="match status" value="1"/>
</dbReference>
<dbReference type="GO" id="GO:0044209">
    <property type="term" value="P:AMP salvage"/>
    <property type="evidence" value="ECO:0007669"/>
    <property type="project" value="UniProtKB-UniRule"/>
</dbReference>
<feature type="binding site" evidence="5">
    <location>
        <position position="93"/>
    </location>
    <ligand>
        <name>AMP</name>
        <dbReference type="ChEBI" id="CHEBI:456215"/>
    </ligand>
</feature>
<dbReference type="Proteomes" id="UP000004095">
    <property type="component" value="Unassembled WGS sequence"/>
</dbReference>
<dbReference type="PROSITE" id="PS00113">
    <property type="entry name" value="ADENYLATE_KINASE"/>
    <property type="match status" value="1"/>
</dbReference>
<evidence type="ECO:0000256" key="3">
    <source>
        <dbReference type="ARBA" id="ARBA00022741"/>
    </source>
</evidence>
<comment type="domain">
    <text evidence="5">Consists of three domains, a large central CORE domain and two small peripheral domains, NMPbind and LID, which undergo movements during catalysis. The LID domain closes over the site of phosphoryl transfer upon ATP binding. Assembling and dissambling the active center during each catalytic cycle provides an effective means to prevent ATP hydrolysis.</text>
</comment>
<comment type="subunit">
    <text evidence="5 7">Monomer.</text>
</comment>
<sequence length="191" mass="21358">MDIIIITGPPYSGKGTQCQFLKDTFNLAHVSTGDRIREEKENKTEVGKLMSEYADRGELVPDEVMKNLFGNVIDENLNKAGIILDGYPRTKPQVDTLLELASEKNTPITHVLNIEVPTEELLKRAKKRAATSDREDDKNEQTHLKRIKVFEESTKPAIEYLKSKVNVLNINGLGDIKGITETISNHLASKA</sequence>
<comment type="function">
    <text evidence="5">Catalyzes the reversible transfer of the terminal phosphate group between ATP and AMP. Plays an important role in cellular energy homeostasis and in adenine nucleotide metabolism.</text>
</comment>
<comment type="caution">
    <text evidence="5">Lacks conserved residue(s) required for the propagation of feature annotation.</text>
</comment>
<gene>
    <name evidence="5" type="primary">adk</name>
    <name evidence="8" type="ORF">M23134_05990</name>
</gene>
<evidence type="ECO:0000256" key="1">
    <source>
        <dbReference type="ARBA" id="ARBA00022679"/>
    </source>
</evidence>
<keyword evidence="5 7" id="KW-0067">ATP-binding</keyword>
<feature type="binding site" evidence="5">
    <location>
        <position position="174"/>
    </location>
    <ligand>
        <name>ATP</name>
        <dbReference type="ChEBI" id="CHEBI:30616"/>
    </ligand>
</feature>
<evidence type="ECO:0000256" key="6">
    <source>
        <dbReference type="RuleBase" id="RU003330"/>
    </source>
</evidence>
<dbReference type="eggNOG" id="COG0563">
    <property type="taxonomic scope" value="Bacteria"/>
</dbReference>
<keyword evidence="5" id="KW-0963">Cytoplasm</keyword>
<feature type="binding site" evidence="5">
    <location>
        <begin position="58"/>
        <end position="60"/>
    </location>
    <ligand>
        <name>AMP</name>
        <dbReference type="ChEBI" id="CHEBI:456215"/>
    </ligand>
</feature>
<keyword evidence="4 5" id="KW-0418">Kinase</keyword>
<dbReference type="PRINTS" id="PR00094">
    <property type="entry name" value="ADENYLTKNASE"/>
</dbReference>
<dbReference type="GO" id="GO:0004017">
    <property type="term" value="F:AMP kinase activity"/>
    <property type="evidence" value="ECO:0007669"/>
    <property type="project" value="UniProtKB-UniRule"/>
</dbReference>
<protein>
    <recommendedName>
        <fullName evidence="5 7">Adenylate kinase</fullName>
        <shortName evidence="5">AK</shortName>
        <ecNumber evidence="5 7">2.7.4.3</ecNumber>
    </recommendedName>
    <alternativeName>
        <fullName evidence="5">ATP-AMP transphosphorylase</fullName>
    </alternativeName>
    <alternativeName>
        <fullName evidence="5">ATP:AMP phosphotransferase</fullName>
    </alternativeName>
    <alternativeName>
        <fullName evidence="5">Adenylate monophosphate kinase</fullName>
    </alternativeName>
</protein>
<name>A1ZU04_MICM2</name>
<dbReference type="EC" id="2.7.4.3" evidence="5 7"/>
<dbReference type="EMBL" id="AAWS01000038">
    <property type="protein sequence ID" value="EAY26117.1"/>
    <property type="molecule type" value="Genomic_DNA"/>
</dbReference>
<evidence type="ECO:0000313" key="9">
    <source>
        <dbReference type="Proteomes" id="UP000004095"/>
    </source>
</evidence>
<dbReference type="Gene3D" id="3.40.50.300">
    <property type="entry name" value="P-loop containing nucleotide triphosphate hydrolases"/>
    <property type="match status" value="1"/>
</dbReference>
<evidence type="ECO:0000256" key="7">
    <source>
        <dbReference type="RuleBase" id="RU003331"/>
    </source>
</evidence>
<comment type="catalytic activity">
    <reaction evidence="5 7">
        <text>AMP + ATP = 2 ADP</text>
        <dbReference type="Rhea" id="RHEA:12973"/>
        <dbReference type="ChEBI" id="CHEBI:30616"/>
        <dbReference type="ChEBI" id="CHEBI:456215"/>
        <dbReference type="ChEBI" id="CHEBI:456216"/>
        <dbReference type="EC" id="2.7.4.3"/>
    </reaction>
</comment>
<dbReference type="PANTHER" id="PTHR23359">
    <property type="entry name" value="NUCLEOTIDE KINASE"/>
    <property type="match status" value="1"/>
</dbReference>
<dbReference type="InterPro" id="IPR027417">
    <property type="entry name" value="P-loop_NTPase"/>
</dbReference>
<keyword evidence="3 5" id="KW-0547">Nucleotide-binding</keyword>
<keyword evidence="1 5" id="KW-0808">Transferase</keyword>
<comment type="caution">
    <text evidence="8">The sequence shown here is derived from an EMBL/GenBank/DDBJ whole genome shotgun (WGS) entry which is preliminary data.</text>
</comment>
<evidence type="ECO:0000256" key="4">
    <source>
        <dbReference type="ARBA" id="ARBA00022777"/>
    </source>
</evidence>
<dbReference type="Pfam" id="PF00406">
    <property type="entry name" value="ADK"/>
    <property type="match status" value="1"/>
</dbReference>
<feature type="binding site" evidence="5">
    <location>
        <position position="128"/>
    </location>
    <ligand>
        <name>ATP</name>
        <dbReference type="ChEBI" id="CHEBI:30616"/>
    </ligand>
</feature>
<organism evidence="8 9">
    <name type="scientific">Microscilla marina ATCC 23134</name>
    <dbReference type="NCBI Taxonomy" id="313606"/>
    <lineage>
        <taxon>Bacteria</taxon>
        <taxon>Pseudomonadati</taxon>
        <taxon>Bacteroidota</taxon>
        <taxon>Cytophagia</taxon>
        <taxon>Cytophagales</taxon>
        <taxon>Microscillaceae</taxon>
        <taxon>Microscilla</taxon>
    </lineage>
</organism>
<dbReference type="AlphaFoldDB" id="A1ZU04"/>
<keyword evidence="2 5" id="KW-0545">Nucleotide biosynthesis</keyword>
<accession>A1ZU04</accession>
<dbReference type="GO" id="GO:0005737">
    <property type="term" value="C:cytoplasm"/>
    <property type="evidence" value="ECO:0007669"/>
    <property type="project" value="UniProtKB-SubCell"/>
</dbReference>
<evidence type="ECO:0000313" key="8">
    <source>
        <dbReference type="EMBL" id="EAY26117.1"/>
    </source>
</evidence>
<reference evidence="8 9" key="1">
    <citation type="submission" date="2007-01" db="EMBL/GenBank/DDBJ databases">
        <authorList>
            <person name="Haygood M."/>
            <person name="Podell S."/>
            <person name="Anderson C."/>
            <person name="Hopkinson B."/>
            <person name="Roe K."/>
            <person name="Barbeau K."/>
            <person name="Gaasterland T."/>
            <person name="Ferriera S."/>
            <person name="Johnson J."/>
            <person name="Kravitz S."/>
            <person name="Beeson K."/>
            <person name="Sutton G."/>
            <person name="Rogers Y.-H."/>
            <person name="Friedman R."/>
            <person name="Frazier M."/>
            <person name="Venter J.C."/>
        </authorList>
    </citation>
    <scope>NUCLEOTIDE SEQUENCE [LARGE SCALE GENOMIC DNA]</scope>
    <source>
        <strain evidence="8 9">ATCC 23134</strain>
    </source>
</reference>
<keyword evidence="9" id="KW-1185">Reference proteome</keyword>
<proteinExistence type="inferred from homology"/>
<feature type="binding site" evidence="5">
    <location>
        <position position="146"/>
    </location>
    <ligand>
        <name>AMP</name>
        <dbReference type="ChEBI" id="CHEBI:456215"/>
    </ligand>
</feature>
<evidence type="ECO:0000256" key="5">
    <source>
        <dbReference type="HAMAP-Rule" id="MF_00235"/>
    </source>
</evidence>
<feature type="binding site" evidence="5">
    <location>
        <begin position="86"/>
        <end position="89"/>
    </location>
    <ligand>
        <name>AMP</name>
        <dbReference type="ChEBI" id="CHEBI:456215"/>
    </ligand>
</feature>
<dbReference type="InterPro" id="IPR000850">
    <property type="entry name" value="Adenylat/UMP-CMP_kin"/>
</dbReference>
<comment type="subcellular location">
    <subcellularLocation>
        <location evidence="5 7">Cytoplasm</location>
    </subcellularLocation>
</comment>
<dbReference type="SUPFAM" id="SSF52540">
    <property type="entry name" value="P-loop containing nucleoside triphosphate hydrolases"/>
    <property type="match status" value="1"/>
</dbReference>
<dbReference type="InterPro" id="IPR033690">
    <property type="entry name" value="Adenylat_kinase_CS"/>
</dbReference>
<dbReference type="GO" id="GO:0005524">
    <property type="term" value="F:ATP binding"/>
    <property type="evidence" value="ECO:0007669"/>
    <property type="project" value="UniProtKB-UniRule"/>
</dbReference>
<evidence type="ECO:0000256" key="2">
    <source>
        <dbReference type="ARBA" id="ARBA00022727"/>
    </source>
</evidence>
<feature type="region of interest" description="NMP" evidence="5">
    <location>
        <begin position="31"/>
        <end position="60"/>
    </location>
</feature>
<feature type="binding site" evidence="5">
    <location>
        <position position="37"/>
    </location>
    <ligand>
        <name>AMP</name>
        <dbReference type="ChEBI" id="CHEBI:456215"/>
    </ligand>
</feature>
<dbReference type="CDD" id="cd01428">
    <property type="entry name" value="ADK"/>
    <property type="match status" value="1"/>
</dbReference>
<comment type="pathway">
    <text evidence="5">Purine metabolism; AMP biosynthesis via salvage pathway; AMP from ADP: step 1/1.</text>
</comment>
<comment type="similarity">
    <text evidence="5 6">Belongs to the adenylate kinase family.</text>
</comment>